<dbReference type="SMART" id="SM00951">
    <property type="entry name" value="QLQ"/>
    <property type="match status" value="1"/>
</dbReference>
<reference evidence="6" key="2">
    <citation type="submission" date="2020-05" db="UniProtKB">
        <authorList>
            <consortium name="EnsemblMetazoa"/>
        </authorList>
    </citation>
    <scope>IDENTIFICATION</scope>
    <source>
        <strain evidence="6">maculatus3</strain>
    </source>
</reference>
<feature type="compositionally biased region" description="Pro residues" evidence="3">
    <location>
        <begin position="127"/>
        <end position="136"/>
    </location>
</feature>
<dbReference type="Gene3D" id="1.20.5.170">
    <property type="match status" value="1"/>
</dbReference>
<evidence type="ECO:0008006" key="8">
    <source>
        <dbReference type="Google" id="ProtNLM"/>
    </source>
</evidence>
<dbReference type="SMART" id="SM00573">
    <property type="entry name" value="HSA"/>
    <property type="match status" value="1"/>
</dbReference>
<dbReference type="Proteomes" id="UP000075901">
    <property type="component" value="Unassembled WGS sequence"/>
</dbReference>
<organism evidence="6 7">
    <name type="scientific">Anopheles maculatus</name>
    <dbReference type="NCBI Taxonomy" id="74869"/>
    <lineage>
        <taxon>Eukaryota</taxon>
        <taxon>Metazoa</taxon>
        <taxon>Ecdysozoa</taxon>
        <taxon>Arthropoda</taxon>
        <taxon>Hexapoda</taxon>
        <taxon>Insecta</taxon>
        <taxon>Pterygota</taxon>
        <taxon>Neoptera</taxon>
        <taxon>Endopterygota</taxon>
        <taxon>Diptera</taxon>
        <taxon>Nematocera</taxon>
        <taxon>Culicoidea</taxon>
        <taxon>Culicidae</taxon>
        <taxon>Anophelinae</taxon>
        <taxon>Anopheles</taxon>
        <taxon>Anopheles maculatus group</taxon>
    </lineage>
</organism>
<dbReference type="GO" id="GO:0005524">
    <property type="term" value="F:ATP binding"/>
    <property type="evidence" value="ECO:0007669"/>
    <property type="project" value="InterPro"/>
</dbReference>
<dbReference type="AlphaFoldDB" id="A0A182T8T4"/>
<dbReference type="InterPro" id="IPR014978">
    <property type="entry name" value="Gln-Leu-Gln_QLQ"/>
</dbReference>
<feature type="compositionally biased region" description="Low complexity" evidence="3">
    <location>
        <begin position="21"/>
        <end position="36"/>
    </location>
</feature>
<accession>A0A182T8T4</accession>
<feature type="compositionally biased region" description="Pro residues" evidence="3">
    <location>
        <begin position="1"/>
        <end position="11"/>
    </location>
</feature>
<keyword evidence="7" id="KW-1185">Reference proteome</keyword>
<feature type="region of interest" description="Disordered" evidence="3">
    <location>
        <begin position="328"/>
        <end position="352"/>
    </location>
</feature>
<evidence type="ECO:0000256" key="1">
    <source>
        <dbReference type="ARBA" id="ARBA00004123"/>
    </source>
</evidence>
<comment type="subcellular location">
    <subcellularLocation>
        <location evidence="1">Nucleus</location>
    </subcellularLocation>
</comment>
<evidence type="ECO:0000313" key="7">
    <source>
        <dbReference type="Proteomes" id="UP000075901"/>
    </source>
</evidence>
<feature type="region of interest" description="Disordered" evidence="3">
    <location>
        <begin position="122"/>
        <end position="233"/>
    </location>
</feature>
<feature type="compositionally biased region" description="Low complexity" evidence="3">
    <location>
        <begin position="166"/>
        <end position="178"/>
    </location>
</feature>
<evidence type="ECO:0000256" key="2">
    <source>
        <dbReference type="ARBA" id="ARBA00023242"/>
    </source>
</evidence>
<evidence type="ECO:0000259" key="4">
    <source>
        <dbReference type="PROSITE" id="PS51204"/>
    </source>
</evidence>
<keyword evidence="2" id="KW-0539">Nucleus</keyword>
<feature type="domain" description="QLQ" evidence="5">
    <location>
        <begin position="84"/>
        <end position="119"/>
    </location>
</feature>
<dbReference type="GO" id="GO:0005634">
    <property type="term" value="C:nucleus"/>
    <property type="evidence" value="ECO:0007669"/>
    <property type="project" value="UniProtKB-SubCell"/>
</dbReference>
<feature type="compositionally biased region" description="Basic and acidic residues" evidence="3">
    <location>
        <begin position="330"/>
        <end position="350"/>
    </location>
</feature>
<dbReference type="InterPro" id="IPR014012">
    <property type="entry name" value="HSA_dom"/>
</dbReference>
<dbReference type="PROSITE" id="PS51204">
    <property type="entry name" value="HSA"/>
    <property type="match status" value="1"/>
</dbReference>
<evidence type="ECO:0000256" key="3">
    <source>
        <dbReference type="SAM" id="MobiDB-lite"/>
    </source>
</evidence>
<protein>
    <recommendedName>
        <fullName evidence="8">QLQ domain-containing protein</fullName>
    </recommendedName>
</protein>
<dbReference type="EnsemblMetazoa" id="AMAM021933-RA">
    <property type="protein sequence ID" value="AMAM021933-PA"/>
    <property type="gene ID" value="AMAM021933"/>
</dbReference>
<feature type="region of interest" description="Disordered" evidence="3">
    <location>
        <begin position="1"/>
        <end position="49"/>
    </location>
</feature>
<proteinExistence type="predicted"/>
<evidence type="ECO:0000313" key="6">
    <source>
        <dbReference type="EnsemblMetazoa" id="AMAM021933-PA"/>
    </source>
</evidence>
<dbReference type="GO" id="GO:0006355">
    <property type="term" value="P:regulation of DNA-templated transcription"/>
    <property type="evidence" value="ECO:0007669"/>
    <property type="project" value="InterPro"/>
</dbReference>
<dbReference type="VEuPathDB" id="VectorBase:AMAM021933"/>
<dbReference type="Pfam" id="PF08880">
    <property type="entry name" value="QLQ"/>
    <property type="match status" value="1"/>
</dbReference>
<name>A0A182T8T4_9DIPT</name>
<evidence type="ECO:0000259" key="5">
    <source>
        <dbReference type="PROSITE" id="PS51666"/>
    </source>
</evidence>
<dbReference type="Pfam" id="PF07529">
    <property type="entry name" value="HSA"/>
    <property type="match status" value="1"/>
</dbReference>
<reference evidence="7" key="1">
    <citation type="submission" date="2013-09" db="EMBL/GenBank/DDBJ databases">
        <title>The Genome Sequence of Anopheles maculatus species B.</title>
        <authorList>
            <consortium name="The Broad Institute Genomics Platform"/>
            <person name="Neafsey D.E."/>
            <person name="Besansky N."/>
            <person name="Howell P."/>
            <person name="Walton C."/>
            <person name="Young S.K."/>
            <person name="Zeng Q."/>
            <person name="Gargeya S."/>
            <person name="Fitzgerald M."/>
            <person name="Haas B."/>
            <person name="Abouelleil A."/>
            <person name="Allen A.W."/>
            <person name="Alvarado L."/>
            <person name="Arachchi H.M."/>
            <person name="Berlin A.M."/>
            <person name="Chapman S.B."/>
            <person name="Gainer-Dewar J."/>
            <person name="Goldberg J."/>
            <person name="Griggs A."/>
            <person name="Gujja S."/>
            <person name="Hansen M."/>
            <person name="Howarth C."/>
            <person name="Imamovic A."/>
            <person name="Ireland A."/>
            <person name="Larimer J."/>
            <person name="McCowan C."/>
            <person name="Murphy C."/>
            <person name="Pearson M."/>
            <person name="Poon T.W."/>
            <person name="Priest M."/>
            <person name="Roberts A."/>
            <person name="Saif S."/>
            <person name="Shea T."/>
            <person name="Sisk P."/>
            <person name="Sykes S."/>
            <person name="Wortman J."/>
            <person name="Nusbaum C."/>
            <person name="Birren B."/>
        </authorList>
    </citation>
    <scope>NUCLEOTIDE SEQUENCE [LARGE SCALE GENOMIC DNA]</scope>
    <source>
        <strain evidence="7">maculatus3</strain>
    </source>
</reference>
<feature type="domain" description="HSA" evidence="4">
    <location>
        <begin position="344"/>
        <end position="399"/>
    </location>
</feature>
<feature type="compositionally biased region" description="Pro residues" evidence="3">
    <location>
        <begin position="145"/>
        <end position="165"/>
    </location>
</feature>
<feature type="compositionally biased region" description="Pro residues" evidence="3">
    <location>
        <begin position="179"/>
        <end position="191"/>
    </location>
</feature>
<dbReference type="PROSITE" id="PS51666">
    <property type="entry name" value="QLQ"/>
    <property type="match status" value="1"/>
</dbReference>
<sequence>MTFGGPPPPVPMQGVGGPGPGQAMPPGASNPGMMPGAAPPPPPPGQENLNALQRAIDSMEEKGLQEDPRYSQLLALRANSKQQNLNAPQLHQLRGQIMAYRLLVRHQPISKQLASQILAQRADGTPPQCPTPPASPYPNAAGGPSPQPGMVPQAPPQQQPQPPPHQQQGPQQQQQQQPQGPPQGPNHPGGPQPVMQGPPGKQGAPGAQDATGPNKPPIGTGAQAPTMQPMPKQNRVTTVAKPAGLDPLTILQERENRLAARIALRLEELTNLPASMPEDLRMKALIELRALRVLNFQRQLRSEIVQCTRRDTTLETAVNVKAYKRTKRQGLREARATEKLEKQQKLEAERKRRQKHQEFLASVLQHGKDFKDYHRNNIAKLGRLNKGIMNYHANAEREQ</sequence>
<feature type="compositionally biased region" description="Low complexity" evidence="3">
    <location>
        <begin position="192"/>
        <end position="210"/>
    </location>
</feature>